<evidence type="ECO:0000256" key="2">
    <source>
        <dbReference type="ARBA" id="ARBA00022771"/>
    </source>
</evidence>
<dbReference type="GO" id="GO:0006351">
    <property type="term" value="P:DNA-templated transcription"/>
    <property type="evidence" value="ECO:0007669"/>
    <property type="project" value="InterPro"/>
</dbReference>
<dbReference type="SUPFAM" id="SSF57783">
    <property type="entry name" value="Zinc beta-ribbon"/>
    <property type="match status" value="1"/>
</dbReference>
<dbReference type="Gene3D" id="2.20.25.10">
    <property type="match status" value="1"/>
</dbReference>
<organism evidence="6">
    <name type="scientific">Eutreptiella gymnastica</name>
    <dbReference type="NCBI Taxonomy" id="73025"/>
    <lineage>
        <taxon>Eukaryota</taxon>
        <taxon>Discoba</taxon>
        <taxon>Euglenozoa</taxon>
        <taxon>Euglenida</taxon>
        <taxon>Spirocuta</taxon>
        <taxon>Euglenophyceae</taxon>
        <taxon>Eutreptiales</taxon>
        <taxon>Eutreptiaceae</taxon>
        <taxon>Eutreptiella</taxon>
    </lineage>
</organism>
<dbReference type="SMART" id="SM00440">
    <property type="entry name" value="ZnF_C2C2"/>
    <property type="match status" value="1"/>
</dbReference>
<evidence type="ECO:0000256" key="1">
    <source>
        <dbReference type="ARBA" id="ARBA00022723"/>
    </source>
</evidence>
<name>A0A7S4CDW0_9EUGL</name>
<reference evidence="6" key="1">
    <citation type="submission" date="2021-01" db="EMBL/GenBank/DDBJ databases">
        <authorList>
            <person name="Corre E."/>
            <person name="Pelletier E."/>
            <person name="Niang G."/>
            <person name="Scheremetjew M."/>
            <person name="Finn R."/>
            <person name="Kale V."/>
            <person name="Holt S."/>
            <person name="Cochrane G."/>
            <person name="Meng A."/>
            <person name="Brown T."/>
            <person name="Cohen L."/>
        </authorList>
    </citation>
    <scope>NUCLEOTIDE SEQUENCE</scope>
    <source>
        <strain evidence="6">CCMP1594</strain>
    </source>
</reference>
<dbReference type="EMBL" id="HBJA01017192">
    <property type="protein sequence ID" value="CAE0794421.1"/>
    <property type="molecule type" value="Transcribed_RNA"/>
</dbReference>
<dbReference type="GO" id="GO:0003676">
    <property type="term" value="F:nucleic acid binding"/>
    <property type="evidence" value="ECO:0007669"/>
    <property type="project" value="InterPro"/>
</dbReference>
<feature type="domain" description="TFIIS-type" evidence="5">
    <location>
        <begin position="65"/>
        <end position="106"/>
    </location>
</feature>
<evidence type="ECO:0000259" key="5">
    <source>
        <dbReference type="PROSITE" id="PS51133"/>
    </source>
</evidence>
<dbReference type="InterPro" id="IPR001222">
    <property type="entry name" value="Znf_TFIIS"/>
</dbReference>
<evidence type="ECO:0000256" key="4">
    <source>
        <dbReference type="PROSITE-ProRule" id="PRU00472"/>
    </source>
</evidence>
<evidence type="ECO:0000256" key="3">
    <source>
        <dbReference type="ARBA" id="ARBA00022833"/>
    </source>
</evidence>
<gene>
    <name evidence="6" type="ORF">EGYM00163_LOCUS5539</name>
</gene>
<keyword evidence="1" id="KW-0479">Metal-binding</keyword>
<dbReference type="GO" id="GO:0008270">
    <property type="term" value="F:zinc ion binding"/>
    <property type="evidence" value="ECO:0007669"/>
    <property type="project" value="UniProtKB-KW"/>
</dbReference>
<proteinExistence type="predicted"/>
<evidence type="ECO:0000313" key="6">
    <source>
        <dbReference type="EMBL" id="CAE0794421.1"/>
    </source>
</evidence>
<protein>
    <recommendedName>
        <fullName evidence="5">TFIIS-type domain-containing protein</fullName>
    </recommendedName>
</protein>
<dbReference type="PROSITE" id="PS51133">
    <property type="entry name" value="ZF_TFIIS_2"/>
    <property type="match status" value="1"/>
</dbReference>
<keyword evidence="3" id="KW-0862">Zinc</keyword>
<keyword evidence="2 4" id="KW-0863">Zinc-finger</keyword>
<dbReference type="AlphaFoldDB" id="A0A7S4CDW0"/>
<accession>A0A7S4CDW0</accession>
<dbReference type="Pfam" id="PF01096">
    <property type="entry name" value="Zn_ribbon_TFIIS"/>
    <property type="match status" value="1"/>
</dbReference>
<sequence>MSAMLMNPLVFCGCGNILESASCAICSVAPPTETQSSVCKFQMNTQPLEVYDAFAIKVVDTRALVNTFCDKCWKETPCYSDSKQTRSADEGLTMFYTCSICKHNWLEYS</sequence>